<proteinExistence type="predicted"/>
<reference evidence="2 3" key="1">
    <citation type="submission" date="2018-06" db="EMBL/GenBank/DDBJ databases">
        <title>Genomic Encyclopedia of Type Strains, Phase IV (KMG-IV): sequencing the most valuable type-strain genomes for metagenomic binning, comparative biology and taxonomic classification.</title>
        <authorList>
            <person name="Goeker M."/>
        </authorList>
    </citation>
    <scope>NUCLEOTIDE SEQUENCE [LARGE SCALE GENOMIC DNA]</scope>
    <source>
        <strain evidence="2 3">DSM 44599</strain>
    </source>
</reference>
<dbReference type="PROSITE" id="PS50943">
    <property type="entry name" value="HTH_CROC1"/>
    <property type="match status" value="1"/>
</dbReference>
<dbReference type="Pfam" id="PF13744">
    <property type="entry name" value="HTH_37"/>
    <property type="match status" value="1"/>
</dbReference>
<protein>
    <submittedName>
        <fullName evidence="2">Putative XRE-type DNA-binding protein</fullName>
    </submittedName>
</protein>
<dbReference type="CDD" id="cd00093">
    <property type="entry name" value="HTH_XRE"/>
    <property type="match status" value="1"/>
</dbReference>
<accession>A0A366E359</accession>
<dbReference type="Gene3D" id="1.10.260.40">
    <property type="entry name" value="lambda repressor-like DNA-binding domains"/>
    <property type="match status" value="1"/>
</dbReference>
<keyword evidence="3" id="KW-1185">Reference proteome</keyword>
<dbReference type="SUPFAM" id="SSF47413">
    <property type="entry name" value="lambda repressor-like DNA-binding domains"/>
    <property type="match status" value="1"/>
</dbReference>
<dbReference type="InterPro" id="IPR039554">
    <property type="entry name" value="HigA2-like_HTH"/>
</dbReference>
<name>A0A366E359_9NOCA</name>
<dbReference type="Proteomes" id="UP000252586">
    <property type="component" value="Unassembled WGS sequence"/>
</dbReference>
<evidence type="ECO:0000313" key="3">
    <source>
        <dbReference type="Proteomes" id="UP000252586"/>
    </source>
</evidence>
<dbReference type="EMBL" id="QNRE01000001">
    <property type="protein sequence ID" value="RBO96811.1"/>
    <property type="molecule type" value="Genomic_DNA"/>
</dbReference>
<dbReference type="InterPro" id="IPR001387">
    <property type="entry name" value="Cro/C1-type_HTH"/>
</dbReference>
<feature type="domain" description="HTH cro/C1-type" evidence="1">
    <location>
        <begin position="39"/>
        <end position="93"/>
    </location>
</feature>
<keyword evidence="2" id="KW-0238">DNA-binding</keyword>
<evidence type="ECO:0000313" key="2">
    <source>
        <dbReference type="EMBL" id="RBO96811.1"/>
    </source>
</evidence>
<dbReference type="AlphaFoldDB" id="A0A366E359"/>
<dbReference type="InterPro" id="IPR010982">
    <property type="entry name" value="Lambda_DNA-bd_dom_sf"/>
</dbReference>
<evidence type="ECO:0000259" key="1">
    <source>
        <dbReference type="PROSITE" id="PS50943"/>
    </source>
</evidence>
<comment type="caution">
    <text evidence="2">The sequence shown here is derived from an EMBL/GenBank/DDBJ whole genome shotgun (WGS) entry which is preliminary data.</text>
</comment>
<dbReference type="RefSeq" id="WP_067508939.1">
    <property type="nucleotide sequence ID" value="NZ_CP107943.1"/>
</dbReference>
<gene>
    <name evidence="2" type="ORF">DFR74_101828</name>
</gene>
<dbReference type="GO" id="GO:0003677">
    <property type="term" value="F:DNA binding"/>
    <property type="evidence" value="ECO:0007669"/>
    <property type="project" value="UniProtKB-KW"/>
</dbReference>
<sequence>MTRQQENTQQEYASVFDALADTPAEAENLEVRSQLMRAIRDRIDEFGWSQQVAADNLGVTQPRISELKNGKLSRFSIDVLVNLATKVGLVVEVRVVEANSAPSTRHVDA</sequence>
<organism evidence="2 3">
    <name type="scientific">Nocardia puris</name>
    <dbReference type="NCBI Taxonomy" id="208602"/>
    <lineage>
        <taxon>Bacteria</taxon>
        <taxon>Bacillati</taxon>
        <taxon>Actinomycetota</taxon>
        <taxon>Actinomycetes</taxon>
        <taxon>Mycobacteriales</taxon>
        <taxon>Nocardiaceae</taxon>
        <taxon>Nocardia</taxon>
    </lineage>
</organism>
<dbReference type="OrthoDB" id="9788479at2"/>